<accession>A0A401GDW4</accession>
<sequence length="748" mass="82910">MAIENVPEKVDAEALQNGGIGPPKSGAILEVKYLHEALDGFGFKYTAEPPYRSQPQDLCEQQTGSDYTVYAFVVINCLKSSAGGQTVPDGTTILQVNSTHLINIGKDVIGEGQGVSWTSSPVRVEPQLLLSFLSELQQYAKELNEKSIAEDGSSLCTKCAHLSHLLDFLKAAYSSTIETLSSLLAHGEVSFDFLWALYVPRKTLLYLPCPVTGEPRAARLVQAELCEKSDDQEFPPPIVHQPTSHSSAKKDLKYWRLALEYVEADVGMVGVPMGELGSGTGMQQGNLEPRFGLAMLNVRLEVHAFKGTQKISSLLAYPICYYTGPGGESGLMNRLLARGRKWVAVAGGMHHKAYRGLAFRYSYKAGGYVKMNVDSRIIADRKRFQDLVPHYKLPIVTKAMCGHRIDKFAVRAGAIANSLSPVVDLTEMDLLLTSPIIYGFSLSDKQWLEFIIDYASDIEWNDEAYDHLVIPIDHKIVLKTLVQSYSTGAMSKFDDFVAGKGLGLVINLYGSPGTGKSMTAEGISEYLHKPLYVVGVAELGTTAEVLDFNLSAVLKAAAAWGAVVLLDEADVFLEERSLQYLERNAMVAVFLRRLEYFTGILFLTTNRVRVFDEAFQSRIHLSLHYHDLLPDAREHIWTAFMKKINGNVPRGGLTQEELRELCQKNVNGRQIKNVVRTGGAIAASKQEPVSYQHLSRVLDLMEQFHPIYVSVEDFWTFAYTFHPCEPSGKAVQPHIFALEGSRSFNLMC</sequence>
<dbReference type="GeneID" id="38777291"/>
<dbReference type="SUPFAM" id="SSF52540">
    <property type="entry name" value="P-loop containing nucleoside triphosphate hydrolases"/>
    <property type="match status" value="1"/>
</dbReference>
<dbReference type="EMBL" id="BFAD01000003">
    <property type="protein sequence ID" value="GBE80374.1"/>
    <property type="molecule type" value="Genomic_DNA"/>
</dbReference>
<feature type="domain" description="AAA+ ATPase" evidence="1">
    <location>
        <begin position="502"/>
        <end position="629"/>
    </location>
</feature>
<evidence type="ECO:0000259" key="1">
    <source>
        <dbReference type="SMART" id="SM00382"/>
    </source>
</evidence>
<dbReference type="STRING" id="139825.A0A401GDW4"/>
<dbReference type="GO" id="GO:0005524">
    <property type="term" value="F:ATP binding"/>
    <property type="evidence" value="ECO:0007669"/>
    <property type="project" value="InterPro"/>
</dbReference>
<dbReference type="GO" id="GO:0016887">
    <property type="term" value="F:ATP hydrolysis activity"/>
    <property type="evidence" value="ECO:0007669"/>
    <property type="project" value="InterPro"/>
</dbReference>
<dbReference type="PANTHER" id="PTHR46411">
    <property type="entry name" value="FAMILY ATPASE, PUTATIVE-RELATED"/>
    <property type="match status" value="1"/>
</dbReference>
<proteinExistence type="predicted"/>
<reference evidence="2 3" key="1">
    <citation type="journal article" date="2018" name="Sci. Rep.">
        <title>Genome sequence of the cauliflower mushroom Sparassis crispa (Hanabiratake) and its association with beneficial usage.</title>
        <authorList>
            <person name="Kiyama R."/>
            <person name="Furutani Y."/>
            <person name="Kawaguchi K."/>
            <person name="Nakanishi T."/>
        </authorList>
    </citation>
    <scope>NUCLEOTIDE SEQUENCE [LARGE SCALE GENOMIC DNA]</scope>
</reference>
<protein>
    <recommendedName>
        <fullName evidence="1">AAA+ ATPase domain-containing protein</fullName>
    </recommendedName>
</protein>
<keyword evidence="3" id="KW-1185">Reference proteome</keyword>
<dbReference type="Proteomes" id="UP000287166">
    <property type="component" value="Unassembled WGS sequence"/>
</dbReference>
<evidence type="ECO:0000313" key="2">
    <source>
        <dbReference type="EMBL" id="GBE80374.1"/>
    </source>
</evidence>
<dbReference type="InParanoid" id="A0A401GDW4"/>
<dbReference type="InterPro" id="IPR003593">
    <property type="entry name" value="AAA+_ATPase"/>
</dbReference>
<dbReference type="AlphaFoldDB" id="A0A401GDW4"/>
<dbReference type="RefSeq" id="XP_027611287.1">
    <property type="nucleotide sequence ID" value="XM_027755486.1"/>
</dbReference>
<evidence type="ECO:0000313" key="3">
    <source>
        <dbReference type="Proteomes" id="UP000287166"/>
    </source>
</evidence>
<dbReference type="PANTHER" id="PTHR46411:SF3">
    <property type="entry name" value="AAA+ ATPASE DOMAIN-CONTAINING PROTEIN"/>
    <property type="match status" value="1"/>
</dbReference>
<dbReference type="Pfam" id="PF22942">
    <property type="entry name" value="DUF7025"/>
    <property type="match status" value="1"/>
</dbReference>
<dbReference type="InterPro" id="IPR027417">
    <property type="entry name" value="P-loop_NTPase"/>
</dbReference>
<dbReference type="Pfam" id="PF00004">
    <property type="entry name" value="AAA"/>
    <property type="match status" value="1"/>
</dbReference>
<gene>
    <name evidence="2" type="ORF">SCP_0300890</name>
</gene>
<name>A0A401GDW4_9APHY</name>
<dbReference type="InterPro" id="IPR054289">
    <property type="entry name" value="DUF7025"/>
</dbReference>
<dbReference type="OrthoDB" id="10042665at2759"/>
<dbReference type="Gene3D" id="3.40.50.300">
    <property type="entry name" value="P-loop containing nucleotide triphosphate hydrolases"/>
    <property type="match status" value="1"/>
</dbReference>
<comment type="caution">
    <text evidence="2">The sequence shown here is derived from an EMBL/GenBank/DDBJ whole genome shotgun (WGS) entry which is preliminary data.</text>
</comment>
<dbReference type="InterPro" id="IPR003959">
    <property type="entry name" value="ATPase_AAA_core"/>
</dbReference>
<organism evidence="2 3">
    <name type="scientific">Sparassis crispa</name>
    <dbReference type="NCBI Taxonomy" id="139825"/>
    <lineage>
        <taxon>Eukaryota</taxon>
        <taxon>Fungi</taxon>
        <taxon>Dikarya</taxon>
        <taxon>Basidiomycota</taxon>
        <taxon>Agaricomycotina</taxon>
        <taxon>Agaricomycetes</taxon>
        <taxon>Polyporales</taxon>
        <taxon>Sparassidaceae</taxon>
        <taxon>Sparassis</taxon>
    </lineage>
</organism>
<dbReference type="SMART" id="SM00382">
    <property type="entry name" value="AAA"/>
    <property type="match status" value="1"/>
</dbReference>